<keyword evidence="6" id="KW-1185">Reference proteome</keyword>
<dbReference type="SUPFAM" id="SSF48008">
    <property type="entry name" value="GntR ligand-binding domain-like"/>
    <property type="match status" value="1"/>
</dbReference>
<keyword evidence="2" id="KW-0238">DNA-binding</keyword>
<dbReference type="GO" id="GO:0003700">
    <property type="term" value="F:DNA-binding transcription factor activity"/>
    <property type="evidence" value="ECO:0007669"/>
    <property type="project" value="InterPro"/>
</dbReference>
<reference evidence="5 6" key="1">
    <citation type="submission" date="2020-08" db="EMBL/GenBank/DDBJ databases">
        <title>Genome sequence of Leucobacter denitrificans KACC 14055T.</title>
        <authorList>
            <person name="Hyun D.-W."/>
            <person name="Bae J.-W."/>
        </authorList>
    </citation>
    <scope>NUCLEOTIDE SEQUENCE [LARGE SCALE GENOMIC DNA]</scope>
    <source>
        <strain evidence="5 6">KACC 14055</strain>
    </source>
</reference>
<evidence type="ECO:0000256" key="3">
    <source>
        <dbReference type="ARBA" id="ARBA00023163"/>
    </source>
</evidence>
<evidence type="ECO:0000256" key="2">
    <source>
        <dbReference type="ARBA" id="ARBA00023125"/>
    </source>
</evidence>
<evidence type="ECO:0000313" key="6">
    <source>
        <dbReference type="Proteomes" id="UP000515934"/>
    </source>
</evidence>
<dbReference type="SUPFAM" id="SSF46785">
    <property type="entry name" value="Winged helix' DNA-binding domain"/>
    <property type="match status" value="1"/>
</dbReference>
<evidence type="ECO:0000256" key="1">
    <source>
        <dbReference type="ARBA" id="ARBA00023015"/>
    </source>
</evidence>
<dbReference type="GO" id="GO:0003677">
    <property type="term" value="F:DNA binding"/>
    <property type="evidence" value="ECO:0007669"/>
    <property type="project" value="UniProtKB-KW"/>
</dbReference>
<dbReference type="InterPro" id="IPR008920">
    <property type="entry name" value="TF_FadR/GntR_C"/>
</dbReference>
<dbReference type="Pfam" id="PF07729">
    <property type="entry name" value="FCD"/>
    <property type="match status" value="1"/>
</dbReference>
<dbReference type="AlphaFoldDB" id="A0A7G9S826"/>
<dbReference type="PANTHER" id="PTHR43537">
    <property type="entry name" value="TRANSCRIPTIONAL REGULATOR, GNTR FAMILY"/>
    <property type="match status" value="1"/>
</dbReference>
<keyword evidence="1" id="KW-0805">Transcription regulation</keyword>
<evidence type="ECO:0000313" key="5">
    <source>
        <dbReference type="EMBL" id="QNN64001.1"/>
    </source>
</evidence>
<dbReference type="PANTHER" id="PTHR43537:SF20">
    <property type="entry name" value="HTH-TYPE TRANSCRIPTIONAL REPRESSOR GLAR"/>
    <property type="match status" value="1"/>
</dbReference>
<dbReference type="InterPro" id="IPR011711">
    <property type="entry name" value="GntR_C"/>
</dbReference>
<dbReference type="InterPro" id="IPR036390">
    <property type="entry name" value="WH_DNA-bd_sf"/>
</dbReference>
<organism evidence="5 6">
    <name type="scientific">Leucobacter denitrificans</name>
    <dbReference type="NCBI Taxonomy" id="683042"/>
    <lineage>
        <taxon>Bacteria</taxon>
        <taxon>Bacillati</taxon>
        <taxon>Actinomycetota</taxon>
        <taxon>Actinomycetes</taxon>
        <taxon>Micrococcales</taxon>
        <taxon>Microbacteriaceae</taxon>
        <taxon>Leucobacter</taxon>
    </lineage>
</organism>
<dbReference type="EMBL" id="CP060716">
    <property type="protein sequence ID" value="QNN64001.1"/>
    <property type="molecule type" value="Genomic_DNA"/>
</dbReference>
<protein>
    <submittedName>
        <fullName evidence="5">GntR family transcriptional regulator</fullName>
    </submittedName>
</protein>
<name>A0A7G9S826_9MICO</name>
<keyword evidence="3" id="KW-0804">Transcription</keyword>
<proteinExistence type="predicted"/>
<dbReference type="Pfam" id="PF00392">
    <property type="entry name" value="GntR"/>
    <property type="match status" value="1"/>
</dbReference>
<dbReference type="KEGG" id="ldn:H9L06_08865"/>
<dbReference type="Proteomes" id="UP000515934">
    <property type="component" value="Chromosome"/>
</dbReference>
<dbReference type="Gene3D" id="1.20.120.530">
    <property type="entry name" value="GntR ligand-binding domain-like"/>
    <property type="match status" value="1"/>
</dbReference>
<evidence type="ECO:0000259" key="4">
    <source>
        <dbReference type="PROSITE" id="PS50949"/>
    </source>
</evidence>
<dbReference type="InterPro" id="IPR036388">
    <property type="entry name" value="WH-like_DNA-bd_sf"/>
</dbReference>
<feature type="domain" description="HTH gntR-type" evidence="4">
    <location>
        <begin position="1"/>
        <end position="66"/>
    </location>
</feature>
<dbReference type="SMART" id="SM00895">
    <property type="entry name" value="FCD"/>
    <property type="match status" value="1"/>
</dbReference>
<dbReference type="SMART" id="SM00345">
    <property type="entry name" value="HTH_GNTR"/>
    <property type="match status" value="1"/>
</dbReference>
<dbReference type="Gene3D" id="1.10.10.10">
    <property type="entry name" value="Winged helix-like DNA-binding domain superfamily/Winged helix DNA-binding domain"/>
    <property type="match status" value="1"/>
</dbReference>
<dbReference type="InterPro" id="IPR000524">
    <property type="entry name" value="Tscrpt_reg_HTH_GntR"/>
</dbReference>
<gene>
    <name evidence="5" type="ORF">H9L06_08865</name>
</gene>
<sequence length="228" mass="25791">MVYLAEEQLRRDLINGRLEPGARLKMQELQGLYGFSSTPLREALSRLSQVGLIEADARRGFNVPPLSAEDFTDITHLRVLIDTNALARSIQFGDDDWEANVVAAFYKLEKIETRLGSGPVALDSDWADAHKTFHMELLSYAQSPRSLQLSNMLFDQADRYRRVSARMRTRPRNKSDEHKMIMEAALGRDTDKACELLRNHIRHTLSNVIDALIAQSKVHKSSDGLVDA</sequence>
<accession>A0A7G9S826</accession>
<dbReference type="PROSITE" id="PS50949">
    <property type="entry name" value="HTH_GNTR"/>
    <property type="match status" value="1"/>
</dbReference>